<reference evidence="4 5" key="1">
    <citation type="submission" date="2023-07" db="EMBL/GenBank/DDBJ databases">
        <title>Genomic Encyclopedia of Type Strains, Phase IV (KMG-IV): sequencing the most valuable type-strain genomes for metagenomic binning, comparative biology and taxonomic classification.</title>
        <authorList>
            <person name="Goeker M."/>
        </authorList>
    </citation>
    <scope>NUCLEOTIDE SEQUENCE [LARGE SCALE GENOMIC DNA]</scope>
    <source>
        <strain evidence="4 5">DSM 15049</strain>
    </source>
</reference>
<sequence>MGTKERRELEKEKIKNKIYKAASEIIINEGYSKLSIRKIASKIDYSPAFIYNYFENKSDIVNSIWKKNSCKIITTMSNLNLNSNDELENTKHIYKTYINLILENPEEYRAIMLNDIEGVNRFYFDFTEEEKENLKIKNIKKHYDKCLELGILRNIDTEKYAFFSWISITGLITNIILSSNKDKSFIDNMIDDYLDFMIHGIFKENSLKN</sequence>
<feature type="DNA-binding region" description="H-T-H motif" evidence="2">
    <location>
        <begin position="35"/>
        <end position="54"/>
    </location>
</feature>
<dbReference type="Gene3D" id="1.10.357.10">
    <property type="entry name" value="Tetracycline Repressor, domain 2"/>
    <property type="match status" value="1"/>
</dbReference>
<dbReference type="PANTHER" id="PTHR43479">
    <property type="entry name" value="ACREF/ENVCD OPERON REPRESSOR-RELATED"/>
    <property type="match status" value="1"/>
</dbReference>
<proteinExistence type="predicted"/>
<evidence type="ECO:0000313" key="4">
    <source>
        <dbReference type="EMBL" id="MDQ0555864.1"/>
    </source>
</evidence>
<dbReference type="PRINTS" id="PR00455">
    <property type="entry name" value="HTHTETR"/>
</dbReference>
<evidence type="ECO:0000259" key="3">
    <source>
        <dbReference type="PROSITE" id="PS50977"/>
    </source>
</evidence>
<comment type="caution">
    <text evidence="4">The sequence shown here is derived from an EMBL/GenBank/DDBJ whole genome shotgun (WGS) entry which is preliminary data.</text>
</comment>
<name>A0ABU0MYS4_9FIRM</name>
<keyword evidence="5" id="KW-1185">Reference proteome</keyword>
<dbReference type="SUPFAM" id="SSF48498">
    <property type="entry name" value="Tetracyclin repressor-like, C-terminal domain"/>
    <property type="match status" value="1"/>
</dbReference>
<evidence type="ECO:0000313" key="5">
    <source>
        <dbReference type="Proteomes" id="UP001232584"/>
    </source>
</evidence>
<dbReference type="InterPro" id="IPR001647">
    <property type="entry name" value="HTH_TetR"/>
</dbReference>
<gene>
    <name evidence="4" type="ORF">QOZ92_000977</name>
</gene>
<dbReference type="InterPro" id="IPR050624">
    <property type="entry name" value="HTH-type_Tx_Regulator"/>
</dbReference>
<organism evidence="4 5">
    <name type="scientific">Paraclostridium ghonii</name>
    <dbReference type="NCBI Taxonomy" id="29358"/>
    <lineage>
        <taxon>Bacteria</taxon>
        <taxon>Bacillati</taxon>
        <taxon>Bacillota</taxon>
        <taxon>Clostridia</taxon>
        <taxon>Peptostreptococcales</taxon>
        <taxon>Peptostreptococcaceae</taxon>
        <taxon>Paraclostridium</taxon>
    </lineage>
</organism>
<accession>A0ABU0MYS4</accession>
<dbReference type="EMBL" id="JAUSWG010000003">
    <property type="protein sequence ID" value="MDQ0555864.1"/>
    <property type="molecule type" value="Genomic_DNA"/>
</dbReference>
<feature type="domain" description="HTH tetR-type" evidence="3">
    <location>
        <begin position="12"/>
        <end position="72"/>
    </location>
</feature>
<evidence type="ECO:0000256" key="1">
    <source>
        <dbReference type="ARBA" id="ARBA00023125"/>
    </source>
</evidence>
<dbReference type="Pfam" id="PF00440">
    <property type="entry name" value="TetR_N"/>
    <property type="match status" value="1"/>
</dbReference>
<keyword evidence="1 2" id="KW-0238">DNA-binding</keyword>
<dbReference type="PROSITE" id="PS50977">
    <property type="entry name" value="HTH_TETR_2"/>
    <property type="match status" value="1"/>
</dbReference>
<dbReference type="RefSeq" id="WP_307503930.1">
    <property type="nucleotide sequence ID" value="NZ_BAAACE010000001.1"/>
</dbReference>
<dbReference type="InterPro" id="IPR009057">
    <property type="entry name" value="Homeodomain-like_sf"/>
</dbReference>
<dbReference type="SUPFAM" id="SSF46689">
    <property type="entry name" value="Homeodomain-like"/>
    <property type="match status" value="1"/>
</dbReference>
<dbReference type="InterPro" id="IPR036271">
    <property type="entry name" value="Tet_transcr_reg_TetR-rel_C_sf"/>
</dbReference>
<evidence type="ECO:0000256" key="2">
    <source>
        <dbReference type="PROSITE-ProRule" id="PRU00335"/>
    </source>
</evidence>
<dbReference type="PANTHER" id="PTHR43479:SF11">
    <property type="entry name" value="ACREF_ENVCD OPERON REPRESSOR-RELATED"/>
    <property type="match status" value="1"/>
</dbReference>
<dbReference type="Proteomes" id="UP001232584">
    <property type="component" value="Unassembled WGS sequence"/>
</dbReference>
<protein>
    <submittedName>
        <fullName evidence="4">AcrR family transcriptional regulator</fullName>
    </submittedName>
</protein>